<organism evidence="7 8">
    <name type="scientific">Polychaeton citri CBS 116435</name>
    <dbReference type="NCBI Taxonomy" id="1314669"/>
    <lineage>
        <taxon>Eukaryota</taxon>
        <taxon>Fungi</taxon>
        <taxon>Dikarya</taxon>
        <taxon>Ascomycota</taxon>
        <taxon>Pezizomycotina</taxon>
        <taxon>Dothideomycetes</taxon>
        <taxon>Dothideomycetidae</taxon>
        <taxon>Capnodiales</taxon>
        <taxon>Capnodiaceae</taxon>
        <taxon>Polychaeton</taxon>
    </lineage>
</organism>
<dbReference type="PANTHER" id="PTHR23504:SF6">
    <property type="entry name" value="MULTIDRUG TRANSPORTER, PUTATIVE (AFU_ORTHOLOGUE AFUA_4G08740)-RELATED"/>
    <property type="match status" value="1"/>
</dbReference>
<dbReference type="SUPFAM" id="SSF103473">
    <property type="entry name" value="MFS general substrate transporter"/>
    <property type="match status" value="1"/>
</dbReference>
<feature type="transmembrane region" description="Helical" evidence="6">
    <location>
        <begin position="333"/>
        <end position="358"/>
    </location>
</feature>
<evidence type="ECO:0000256" key="1">
    <source>
        <dbReference type="ARBA" id="ARBA00004141"/>
    </source>
</evidence>
<feature type="transmembrane region" description="Helical" evidence="6">
    <location>
        <begin position="119"/>
        <end position="142"/>
    </location>
</feature>
<evidence type="ECO:0000256" key="2">
    <source>
        <dbReference type="ARBA" id="ARBA00022448"/>
    </source>
</evidence>
<feature type="transmembrane region" description="Helical" evidence="6">
    <location>
        <begin position="50"/>
        <end position="68"/>
    </location>
</feature>
<evidence type="ECO:0000313" key="7">
    <source>
        <dbReference type="EMBL" id="KAF2718158.1"/>
    </source>
</evidence>
<dbReference type="OrthoDB" id="419616at2759"/>
<dbReference type="Gene3D" id="1.20.1250.20">
    <property type="entry name" value="MFS general substrate transporter like domains"/>
    <property type="match status" value="1"/>
</dbReference>
<evidence type="ECO:0000256" key="4">
    <source>
        <dbReference type="ARBA" id="ARBA00022989"/>
    </source>
</evidence>
<evidence type="ECO:0000256" key="6">
    <source>
        <dbReference type="SAM" id="Phobius"/>
    </source>
</evidence>
<comment type="subcellular location">
    <subcellularLocation>
        <location evidence="1">Membrane</location>
        <topology evidence="1">Multi-pass membrane protein</topology>
    </subcellularLocation>
</comment>
<name>A0A9P4Q068_9PEZI</name>
<feature type="transmembrane region" description="Helical" evidence="6">
    <location>
        <begin position="379"/>
        <end position="400"/>
    </location>
</feature>
<keyword evidence="8" id="KW-1185">Reference proteome</keyword>
<feature type="transmembrane region" description="Helical" evidence="6">
    <location>
        <begin position="292"/>
        <end position="313"/>
    </location>
</feature>
<feature type="transmembrane region" description="Helical" evidence="6">
    <location>
        <begin position="412"/>
        <end position="433"/>
    </location>
</feature>
<comment type="caution">
    <text evidence="7">The sequence shown here is derived from an EMBL/GenBank/DDBJ whole genome shotgun (WGS) entry which is preliminary data.</text>
</comment>
<keyword evidence="3 6" id="KW-0812">Transmembrane</keyword>
<dbReference type="Proteomes" id="UP000799441">
    <property type="component" value="Unassembled WGS sequence"/>
</dbReference>
<evidence type="ECO:0000256" key="5">
    <source>
        <dbReference type="ARBA" id="ARBA00023136"/>
    </source>
</evidence>
<feature type="transmembrane region" description="Helical" evidence="6">
    <location>
        <begin position="480"/>
        <end position="498"/>
    </location>
</feature>
<evidence type="ECO:0000256" key="3">
    <source>
        <dbReference type="ARBA" id="ARBA00022692"/>
    </source>
</evidence>
<gene>
    <name evidence="7" type="ORF">K431DRAFT_231416</name>
</gene>
<feature type="transmembrane region" description="Helical" evidence="6">
    <location>
        <begin position="445"/>
        <end position="468"/>
    </location>
</feature>
<reference evidence="7" key="1">
    <citation type="journal article" date="2020" name="Stud. Mycol.">
        <title>101 Dothideomycetes genomes: a test case for predicting lifestyles and emergence of pathogens.</title>
        <authorList>
            <person name="Haridas S."/>
            <person name="Albert R."/>
            <person name="Binder M."/>
            <person name="Bloem J."/>
            <person name="Labutti K."/>
            <person name="Salamov A."/>
            <person name="Andreopoulos B."/>
            <person name="Baker S."/>
            <person name="Barry K."/>
            <person name="Bills G."/>
            <person name="Bluhm B."/>
            <person name="Cannon C."/>
            <person name="Castanera R."/>
            <person name="Culley D."/>
            <person name="Daum C."/>
            <person name="Ezra D."/>
            <person name="Gonzalez J."/>
            <person name="Henrissat B."/>
            <person name="Kuo A."/>
            <person name="Liang C."/>
            <person name="Lipzen A."/>
            <person name="Lutzoni F."/>
            <person name="Magnuson J."/>
            <person name="Mondo S."/>
            <person name="Nolan M."/>
            <person name="Ohm R."/>
            <person name="Pangilinan J."/>
            <person name="Park H.-J."/>
            <person name="Ramirez L."/>
            <person name="Alfaro M."/>
            <person name="Sun H."/>
            <person name="Tritt A."/>
            <person name="Yoshinaga Y."/>
            <person name="Zwiers L.-H."/>
            <person name="Turgeon B."/>
            <person name="Goodwin S."/>
            <person name="Spatafora J."/>
            <person name="Crous P."/>
            <person name="Grigoriev I."/>
        </authorList>
    </citation>
    <scope>NUCLEOTIDE SEQUENCE</scope>
    <source>
        <strain evidence="7">CBS 116435</strain>
    </source>
</reference>
<proteinExistence type="predicted"/>
<dbReference type="InterPro" id="IPR011701">
    <property type="entry name" value="MFS"/>
</dbReference>
<sequence>MFGFHSRHRSLIPVKGLDLLDEKLKMRLEEEQMEVEMEYAPRSPRDNRNLTMVFLLFLAEGIMASSLSAQVGTLLPEAGGCLGVSSSFVQSLLDCAYFFGGTAGLGWGWVCDRMGRRKVALGGLLAMAVCCACMGLATGLAACAALRFVAGAVSSAVSVAALSMLADLTHGRNDRTKLVARLPLVTVCGSIGPLASRALQRVAQAGESEGLNRLPSMVPQIACAGLVLAIAVAEVCLLEETLPSYQPVVHTIDDHDCEKTAFLGETGDSLNISIIEALNDDAARPLPSQIGLLQMASAPSILILVTSFSLLSLQSSIFDVLLPHLGHTASHEAGLGISCAWLGPLLLAIKALAALRILHLVPSVVSCAGVLPMFRRISVVFPALYLIVLLMTFGSQIAGLDATASTAVFNTIAIFIKTTLSGAAQVLVLLLVLSSAPEASATGTLIGITSISGLFRAFAVCASGLSYYVSDEYSVMAVNAVSWAVLVAVALTGTLVTLKLREAPRVGADIPADCLAWEGMFDAESDDDEA</sequence>
<evidence type="ECO:0000313" key="8">
    <source>
        <dbReference type="Proteomes" id="UP000799441"/>
    </source>
</evidence>
<keyword evidence="2" id="KW-0813">Transport</keyword>
<dbReference type="EMBL" id="MU003829">
    <property type="protein sequence ID" value="KAF2718158.1"/>
    <property type="molecule type" value="Genomic_DNA"/>
</dbReference>
<feature type="transmembrane region" description="Helical" evidence="6">
    <location>
        <begin position="88"/>
        <end position="107"/>
    </location>
</feature>
<dbReference type="PANTHER" id="PTHR23504">
    <property type="entry name" value="MAJOR FACILITATOR SUPERFAMILY DOMAIN-CONTAINING PROTEIN 10"/>
    <property type="match status" value="1"/>
</dbReference>
<dbReference type="Pfam" id="PF07690">
    <property type="entry name" value="MFS_1"/>
    <property type="match status" value="1"/>
</dbReference>
<protein>
    <submittedName>
        <fullName evidence="7">MFS general substrate transporter</fullName>
    </submittedName>
</protein>
<dbReference type="AlphaFoldDB" id="A0A9P4Q068"/>
<dbReference type="InterPro" id="IPR036259">
    <property type="entry name" value="MFS_trans_sf"/>
</dbReference>
<dbReference type="GO" id="GO:0016020">
    <property type="term" value="C:membrane"/>
    <property type="evidence" value="ECO:0007669"/>
    <property type="project" value="UniProtKB-SubCell"/>
</dbReference>
<feature type="transmembrane region" description="Helical" evidence="6">
    <location>
        <begin position="148"/>
        <end position="166"/>
    </location>
</feature>
<accession>A0A9P4Q068</accession>
<keyword evidence="5 6" id="KW-0472">Membrane</keyword>
<keyword evidence="4 6" id="KW-1133">Transmembrane helix</keyword>
<dbReference type="GO" id="GO:0022857">
    <property type="term" value="F:transmembrane transporter activity"/>
    <property type="evidence" value="ECO:0007669"/>
    <property type="project" value="InterPro"/>
</dbReference>